<proteinExistence type="inferred from homology"/>
<evidence type="ECO:0000259" key="9">
    <source>
        <dbReference type="Pfam" id="PF13515"/>
    </source>
</evidence>
<evidence type="ECO:0000256" key="7">
    <source>
        <dbReference type="SAM" id="Phobius"/>
    </source>
</evidence>
<dbReference type="PANTHER" id="PTHR30509">
    <property type="entry name" value="P-HYDROXYBENZOIC ACID EFFLUX PUMP SUBUNIT-RELATED"/>
    <property type="match status" value="1"/>
</dbReference>
<feature type="domain" description="Integral membrane protein YccS N-terminal" evidence="8">
    <location>
        <begin position="95"/>
        <end position="246"/>
    </location>
</feature>
<feature type="transmembrane region" description="Helical" evidence="7">
    <location>
        <begin position="121"/>
        <end position="142"/>
    </location>
</feature>
<dbReference type="Pfam" id="PF12805">
    <property type="entry name" value="FUSC-like"/>
    <property type="match status" value="1"/>
</dbReference>
<name>A0A927L332_9ACTN</name>
<dbReference type="Pfam" id="PF13515">
    <property type="entry name" value="FUSC_2"/>
    <property type="match status" value="1"/>
</dbReference>
<comment type="similarity">
    <text evidence="6">Belongs to the YccS/YhfK family.</text>
</comment>
<dbReference type="InterPro" id="IPR049453">
    <property type="entry name" value="Memb_transporter_dom"/>
</dbReference>
<feature type="transmembrane region" description="Helical" evidence="7">
    <location>
        <begin position="85"/>
        <end position="114"/>
    </location>
</feature>
<evidence type="ECO:0000256" key="3">
    <source>
        <dbReference type="ARBA" id="ARBA00022692"/>
    </source>
</evidence>
<dbReference type="GeneID" id="79932183"/>
<feature type="transmembrane region" description="Helical" evidence="7">
    <location>
        <begin position="359"/>
        <end position="377"/>
    </location>
</feature>
<dbReference type="Proteomes" id="UP000661025">
    <property type="component" value="Unassembled WGS sequence"/>
</dbReference>
<gene>
    <name evidence="10" type="ORF">IHE70_15250</name>
</gene>
<evidence type="ECO:0000259" key="8">
    <source>
        <dbReference type="Pfam" id="PF12805"/>
    </source>
</evidence>
<dbReference type="GO" id="GO:0005886">
    <property type="term" value="C:plasma membrane"/>
    <property type="evidence" value="ECO:0007669"/>
    <property type="project" value="UniProtKB-SubCell"/>
</dbReference>
<evidence type="ECO:0000313" key="11">
    <source>
        <dbReference type="Proteomes" id="UP000661025"/>
    </source>
</evidence>
<evidence type="ECO:0000256" key="4">
    <source>
        <dbReference type="ARBA" id="ARBA00022989"/>
    </source>
</evidence>
<evidence type="ECO:0000256" key="6">
    <source>
        <dbReference type="ARBA" id="ARBA00043993"/>
    </source>
</evidence>
<feature type="transmembrane region" description="Helical" evidence="7">
    <location>
        <begin position="480"/>
        <end position="498"/>
    </location>
</feature>
<protein>
    <submittedName>
        <fullName evidence="10">FUSC family protein</fullName>
    </submittedName>
</protein>
<evidence type="ECO:0000256" key="5">
    <source>
        <dbReference type="ARBA" id="ARBA00023136"/>
    </source>
</evidence>
<feature type="domain" description="Integral membrane bound transporter" evidence="9">
    <location>
        <begin position="371"/>
        <end position="492"/>
    </location>
</feature>
<evidence type="ECO:0000256" key="2">
    <source>
        <dbReference type="ARBA" id="ARBA00022475"/>
    </source>
</evidence>
<dbReference type="InterPro" id="IPR032692">
    <property type="entry name" value="YccS_N"/>
</dbReference>
<dbReference type="RefSeq" id="WP_192361404.1">
    <property type="nucleotide sequence ID" value="NZ_CP119182.1"/>
</dbReference>
<comment type="subcellular location">
    <subcellularLocation>
        <location evidence="1">Cell membrane</location>
        <topology evidence="1">Multi-pass membrane protein</topology>
    </subcellularLocation>
</comment>
<keyword evidence="2" id="KW-1003">Cell membrane</keyword>
<evidence type="ECO:0000313" key="10">
    <source>
        <dbReference type="EMBL" id="MBD9724547.1"/>
    </source>
</evidence>
<dbReference type="EMBL" id="JACYXT010000005">
    <property type="protein sequence ID" value="MBD9724547.1"/>
    <property type="molecule type" value="Genomic_DNA"/>
</dbReference>
<dbReference type="AlphaFoldDB" id="A0A927L332"/>
<feature type="transmembrane region" description="Helical" evidence="7">
    <location>
        <begin position="408"/>
        <end position="430"/>
    </location>
</feature>
<keyword evidence="5 7" id="KW-0472">Membrane</keyword>
<dbReference type="PANTHER" id="PTHR30509:SF9">
    <property type="entry name" value="MULTIDRUG RESISTANCE PROTEIN MDTO"/>
    <property type="match status" value="1"/>
</dbReference>
<keyword evidence="3 7" id="KW-0812">Transmembrane</keyword>
<keyword evidence="4 7" id="KW-1133">Transmembrane helix</keyword>
<comment type="caution">
    <text evidence="10">The sequence shown here is derived from an EMBL/GenBank/DDBJ whole genome shotgun (WGS) entry which is preliminary data.</text>
</comment>
<evidence type="ECO:0000256" key="1">
    <source>
        <dbReference type="ARBA" id="ARBA00004651"/>
    </source>
</evidence>
<reference evidence="10" key="1">
    <citation type="submission" date="2020-09" db="EMBL/GenBank/DDBJ databases">
        <title>Streptomyces canutascabiei sp. nov., which causes potato common scab and is distributed across the world.</title>
        <authorList>
            <person name="Nguyen H.P."/>
            <person name="Weisberg A.J."/>
            <person name="Chang J.H."/>
            <person name="Clarke C.R."/>
        </authorList>
    </citation>
    <scope>NUCLEOTIDE SEQUENCE</scope>
    <source>
        <strain evidence="10">ID-01-6.2a</strain>
    </source>
</reference>
<organism evidence="10 11">
    <name type="scientific">Streptomyces caniscabiei</name>
    <dbReference type="NCBI Taxonomy" id="2746961"/>
    <lineage>
        <taxon>Bacteria</taxon>
        <taxon>Bacillati</taxon>
        <taxon>Actinomycetota</taxon>
        <taxon>Actinomycetes</taxon>
        <taxon>Kitasatosporales</taxon>
        <taxon>Streptomycetaceae</taxon>
        <taxon>Streptomyces</taxon>
    </lineage>
</organism>
<accession>A0A927L332</accession>
<feature type="transmembrane region" description="Helical" evidence="7">
    <location>
        <begin position="148"/>
        <end position="170"/>
    </location>
</feature>
<sequence length="655" mass="69622">MPRTLPIGLAPPDWLVRNLRPQPAPVNRPAVARAAIALTLPLVLGLAAGRPEYGALASMGALSGVISDTAAAYRMRLLKIAVPQLFAAVGITLGSLAYGQGWVTVGVLTGVALVSGMISSIGAVASVSGLLLLLNSVIGAGLPMPGPWWLAPLLMTGGGFLVLTLALLAWPLRAGVPERAAVADTYRKVADLLATMTPDPPAAPDARDSYDEARFLVTQSLNQSYDLVLARRARHHGRSPELVRLLAQLNAITPLVEAAPAVRLSGRPLPAEIPVAVRHLAEAVETGYSGPLGLRLPEPGSETGRAVDQALRHAADVAGEKSPDALKKAGDRAGRPAPLGVRAFRVARNVALSGTSWRYGLRLALCIGIAQALVSLVPVPRSYWVALTITFVLKPDFGSVFSRALLRALGTVVGLVVAAAILTEVPRGWWDVPVMLLLAPLIPVFTPRGYGYQTAAITPVILLLSDTLNHQGADLLVPRLVDSLMGCAIALVAGYLLWPESWHARVGDRLADAVADTAVYVERAFGQTPADPADRARTRRRLYRDLSTIRTEFQRALTEPPPVGRRAAAWWPLVVAVERIVDATTAARVRIKQGAQPPSAAEVDQVTLQLRELADGLRRTETLYEVRSDLSGPPGSVLEPLRQEVAAARTITSSR</sequence>